<feature type="compositionally biased region" description="Polar residues" evidence="1">
    <location>
        <begin position="226"/>
        <end position="235"/>
    </location>
</feature>
<reference evidence="2 3" key="1">
    <citation type="journal article" date="2021" name="Nat. Commun.">
        <title>Genetic determinants of endophytism in the Arabidopsis root mycobiome.</title>
        <authorList>
            <person name="Mesny F."/>
            <person name="Miyauchi S."/>
            <person name="Thiergart T."/>
            <person name="Pickel B."/>
            <person name="Atanasova L."/>
            <person name="Karlsson M."/>
            <person name="Huettel B."/>
            <person name="Barry K.W."/>
            <person name="Haridas S."/>
            <person name="Chen C."/>
            <person name="Bauer D."/>
            <person name="Andreopoulos W."/>
            <person name="Pangilinan J."/>
            <person name="LaButti K."/>
            <person name="Riley R."/>
            <person name="Lipzen A."/>
            <person name="Clum A."/>
            <person name="Drula E."/>
            <person name="Henrissat B."/>
            <person name="Kohler A."/>
            <person name="Grigoriev I.V."/>
            <person name="Martin F.M."/>
            <person name="Hacquard S."/>
        </authorList>
    </citation>
    <scope>NUCLEOTIDE SEQUENCE [LARGE SCALE GENOMIC DNA]</scope>
    <source>
        <strain evidence="2 3">MPI-SDFR-AT-0080</strain>
    </source>
</reference>
<sequence>MPALPDNPELTDVLERTKYQLDGWEVPPPVGDAFWEPVLPRQAPFDDALEGCSRGEQSSLVDYASASSGKGKARADVPGPSQPPERPPNAMHQHHDIADGPQRPATLLTGVLTRPLYGDGFVETPPPYNVSQAQAAAAQRAENEAQLHRGLTDIPPPSPPTPNEVAGTSHDSTTETTPADALPGLVDAPAGESDGDSLPEPSNIASRKRKRVSFAGELGTDDPAYDTSQQETATPSGRHGTAFDHSGHDQAIRFARQKAREHMARRFNTSLMPVEYQVDDVVSGTIPPPYRVGKAGVLIGIVHELVQLPEGAKMYRIRTPYGIVDRTFAAKELELLHESMRPDGLNEPQANTTVSINVACYQNSLALGIADPRCKCKSGCYTNRCKCRGALAKCTRECHNGTSCSNSCEAEGESSTQGAIQERPSRGRGSRGSRGSRGGSATTRGGCATTRAGRAVRPTGRSLNED</sequence>
<feature type="compositionally biased region" description="Low complexity" evidence="1">
    <location>
        <begin position="439"/>
        <end position="455"/>
    </location>
</feature>
<evidence type="ECO:0000256" key="1">
    <source>
        <dbReference type="SAM" id="MobiDB-lite"/>
    </source>
</evidence>
<gene>
    <name evidence="2" type="ORF">B0J12DRAFT_704424</name>
</gene>
<organism evidence="2 3">
    <name type="scientific">Macrophomina phaseolina</name>
    <dbReference type="NCBI Taxonomy" id="35725"/>
    <lineage>
        <taxon>Eukaryota</taxon>
        <taxon>Fungi</taxon>
        <taxon>Dikarya</taxon>
        <taxon>Ascomycota</taxon>
        <taxon>Pezizomycotina</taxon>
        <taxon>Dothideomycetes</taxon>
        <taxon>Dothideomycetes incertae sedis</taxon>
        <taxon>Botryosphaeriales</taxon>
        <taxon>Botryosphaeriaceae</taxon>
        <taxon>Macrophomina</taxon>
    </lineage>
</organism>
<feature type="region of interest" description="Disordered" evidence="1">
    <location>
        <begin position="51"/>
        <end position="103"/>
    </location>
</feature>
<comment type="caution">
    <text evidence="2">The sequence shown here is derived from an EMBL/GenBank/DDBJ whole genome shotgun (WGS) entry which is preliminary data.</text>
</comment>
<feature type="region of interest" description="Disordered" evidence="1">
    <location>
        <begin position="398"/>
        <end position="466"/>
    </location>
</feature>
<feature type="region of interest" description="Disordered" evidence="1">
    <location>
        <begin position="123"/>
        <end position="245"/>
    </location>
</feature>
<accession>A0ABQ8FYB0</accession>
<feature type="compositionally biased region" description="Polar residues" evidence="1">
    <location>
        <begin position="400"/>
        <end position="419"/>
    </location>
</feature>
<evidence type="ECO:0000313" key="2">
    <source>
        <dbReference type="EMBL" id="KAH7029960.1"/>
    </source>
</evidence>
<feature type="compositionally biased region" description="Basic and acidic residues" evidence="1">
    <location>
        <begin position="141"/>
        <end position="151"/>
    </location>
</feature>
<proteinExistence type="predicted"/>
<evidence type="ECO:0000313" key="3">
    <source>
        <dbReference type="Proteomes" id="UP000774617"/>
    </source>
</evidence>
<dbReference type="EMBL" id="JAGTJR010000047">
    <property type="protein sequence ID" value="KAH7029960.1"/>
    <property type="molecule type" value="Genomic_DNA"/>
</dbReference>
<keyword evidence="3" id="KW-1185">Reference proteome</keyword>
<dbReference type="Proteomes" id="UP000774617">
    <property type="component" value="Unassembled WGS sequence"/>
</dbReference>
<protein>
    <submittedName>
        <fullName evidence="2">Uncharacterized protein</fullName>
    </submittedName>
</protein>
<name>A0ABQ8FYB0_9PEZI</name>